<keyword evidence="9" id="KW-1185">Reference proteome</keyword>
<gene>
    <name evidence="8" type="primary">Dwil\GK20364</name>
    <name evidence="8" type="ORF">Dwil_GK20364</name>
</gene>
<comment type="subcellular location">
    <subcellularLocation>
        <location evidence="1">Membrane</location>
        <topology evidence="1">Multi-pass membrane protein</topology>
    </subcellularLocation>
</comment>
<evidence type="ECO:0000256" key="3">
    <source>
        <dbReference type="ARBA" id="ARBA00022692"/>
    </source>
</evidence>
<name>B4N587_DROWI</name>
<dbReference type="GO" id="GO:0061668">
    <property type="term" value="P:mitochondrial ribosome assembly"/>
    <property type="evidence" value="ECO:0007669"/>
    <property type="project" value="TreeGrafter"/>
</dbReference>
<organism evidence="9">
    <name type="scientific">Drosophila willistoni</name>
    <name type="common">Fruit fly</name>
    <dbReference type="NCBI Taxonomy" id="7260"/>
    <lineage>
        <taxon>Eukaryota</taxon>
        <taxon>Metazoa</taxon>
        <taxon>Ecdysozoa</taxon>
        <taxon>Arthropoda</taxon>
        <taxon>Hexapoda</taxon>
        <taxon>Insecta</taxon>
        <taxon>Pterygota</taxon>
        <taxon>Neoptera</taxon>
        <taxon>Endopterygota</taxon>
        <taxon>Diptera</taxon>
        <taxon>Brachycera</taxon>
        <taxon>Muscomorpha</taxon>
        <taxon>Ephydroidea</taxon>
        <taxon>Drosophilidae</taxon>
        <taxon>Drosophila</taxon>
        <taxon>Sophophora</taxon>
    </lineage>
</organism>
<dbReference type="Pfam" id="PF04117">
    <property type="entry name" value="Mpv17_PMP22"/>
    <property type="match status" value="1"/>
</dbReference>
<dbReference type="KEGG" id="dwi:6645834"/>
<dbReference type="FunCoup" id="B4N587">
    <property type="interactions" value="845"/>
</dbReference>
<feature type="transmembrane region" description="Helical" evidence="6">
    <location>
        <begin position="159"/>
        <end position="177"/>
    </location>
</feature>
<evidence type="ECO:0000313" key="8">
    <source>
        <dbReference type="EMBL" id="EDW79526.1"/>
    </source>
</evidence>
<dbReference type="InParanoid" id="B4N587"/>
<dbReference type="EMBL" id="CH964101">
    <property type="protein sequence ID" value="EDW79526.1"/>
    <property type="molecule type" value="Genomic_DNA"/>
</dbReference>
<dbReference type="OrthoDB" id="10267969at2759"/>
<evidence type="ECO:0000256" key="2">
    <source>
        <dbReference type="ARBA" id="ARBA00006824"/>
    </source>
</evidence>
<feature type="compositionally biased region" description="Low complexity" evidence="7">
    <location>
        <begin position="288"/>
        <end position="309"/>
    </location>
</feature>
<comment type="caution">
    <text evidence="6">Lacks conserved residue(s) required for the propagation of feature annotation.</text>
</comment>
<feature type="compositionally biased region" description="Polar residues" evidence="7">
    <location>
        <begin position="272"/>
        <end position="287"/>
    </location>
</feature>
<keyword evidence="4 6" id="KW-1133">Transmembrane helix</keyword>
<protein>
    <submittedName>
        <fullName evidence="8">GK20364</fullName>
    </submittedName>
</protein>
<dbReference type="STRING" id="7260.B4N587"/>
<dbReference type="PANTHER" id="PTHR11266">
    <property type="entry name" value="PEROXISOMAL MEMBRANE PROTEIN 2, PXMP2 MPV17"/>
    <property type="match status" value="1"/>
</dbReference>
<dbReference type="InterPro" id="IPR007248">
    <property type="entry name" value="Mpv17_PMP22"/>
</dbReference>
<dbReference type="HOGENOM" id="CLU_049109_1_0_1"/>
<feature type="compositionally biased region" description="Low complexity" evidence="7">
    <location>
        <begin position="254"/>
        <end position="271"/>
    </location>
</feature>
<feature type="region of interest" description="Disordered" evidence="7">
    <location>
        <begin position="254"/>
        <end position="309"/>
    </location>
</feature>
<proteinExistence type="inferred from homology"/>
<dbReference type="PhylomeDB" id="B4N587"/>
<sequence length="309" mass="35091">MLALRRGVCQSLVLSSQRQPGVRPFVALAKLRAADVTPGKTWSSAQRRHLQGKGETKTRDAFTFAVVRWSKLAWNKAFGKYLLATNILGSGGLMLVGDVVAQEYEYRRGLREQDRYDLARMYRMFVAGALQGPLHHYVYNWMDRIMPQRTFRTIMKKILFDQLFMSPACICIFFYTVCYLEQQTLEATNNEIITKFPYIYLLDWMTWPAAQYFNFRYLDTKYRVAFVNVCTAVYNVLISYMKHDFGVHLPLEPTLSSSSSSPSSEKQQTETATNPIQSPGASLISSQTPTATTTTTAATPTTTKTKVAN</sequence>
<evidence type="ECO:0000256" key="6">
    <source>
        <dbReference type="RuleBase" id="RU363053"/>
    </source>
</evidence>
<evidence type="ECO:0000256" key="1">
    <source>
        <dbReference type="ARBA" id="ARBA00004141"/>
    </source>
</evidence>
<evidence type="ECO:0000256" key="4">
    <source>
        <dbReference type="ARBA" id="ARBA00022989"/>
    </source>
</evidence>
<dbReference type="Proteomes" id="UP000007798">
    <property type="component" value="Unassembled WGS sequence"/>
</dbReference>
<evidence type="ECO:0000256" key="7">
    <source>
        <dbReference type="SAM" id="MobiDB-lite"/>
    </source>
</evidence>
<comment type="similarity">
    <text evidence="2 6">Belongs to the peroxisomal membrane protein PXMP2/4 family.</text>
</comment>
<reference evidence="8 9" key="1">
    <citation type="journal article" date="2007" name="Nature">
        <title>Evolution of genes and genomes on the Drosophila phylogeny.</title>
        <authorList>
            <consortium name="Drosophila 12 Genomes Consortium"/>
            <person name="Clark A.G."/>
            <person name="Eisen M.B."/>
            <person name="Smith D.R."/>
            <person name="Bergman C.M."/>
            <person name="Oliver B."/>
            <person name="Markow T.A."/>
            <person name="Kaufman T.C."/>
            <person name="Kellis M."/>
            <person name="Gelbart W."/>
            <person name="Iyer V.N."/>
            <person name="Pollard D.A."/>
            <person name="Sackton T.B."/>
            <person name="Larracuente A.M."/>
            <person name="Singh N.D."/>
            <person name="Abad J.P."/>
            <person name="Abt D.N."/>
            <person name="Adryan B."/>
            <person name="Aguade M."/>
            <person name="Akashi H."/>
            <person name="Anderson W.W."/>
            <person name="Aquadro C.F."/>
            <person name="Ardell D.H."/>
            <person name="Arguello R."/>
            <person name="Artieri C.G."/>
            <person name="Barbash D.A."/>
            <person name="Barker D."/>
            <person name="Barsanti P."/>
            <person name="Batterham P."/>
            <person name="Batzoglou S."/>
            <person name="Begun D."/>
            <person name="Bhutkar A."/>
            <person name="Blanco E."/>
            <person name="Bosak S.A."/>
            <person name="Bradley R.K."/>
            <person name="Brand A.D."/>
            <person name="Brent M.R."/>
            <person name="Brooks A.N."/>
            <person name="Brown R.H."/>
            <person name="Butlin R.K."/>
            <person name="Caggese C."/>
            <person name="Calvi B.R."/>
            <person name="Bernardo de Carvalho A."/>
            <person name="Caspi A."/>
            <person name="Castrezana S."/>
            <person name="Celniker S.E."/>
            <person name="Chang J.L."/>
            <person name="Chapple C."/>
            <person name="Chatterji S."/>
            <person name="Chinwalla A."/>
            <person name="Civetta A."/>
            <person name="Clifton S.W."/>
            <person name="Comeron J.M."/>
            <person name="Costello J.C."/>
            <person name="Coyne J.A."/>
            <person name="Daub J."/>
            <person name="David R.G."/>
            <person name="Delcher A.L."/>
            <person name="Delehaunty K."/>
            <person name="Do C.B."/>
            <person name="Ebling H."/>
            <person name="Edwards K."/>
            <person name="Eickbush T."/>
            <person name="Evans J.D."/>
            <person name="Filipski A."/>
            <person name="Findeiss S."/>
            <person name="Freyhult E."/>
            <person name="Fulton L."/>
            <person name="Fulton R."/>
            <person name="Garcia A.C."/>
            <person name="Gardiner A."/>
            <person name="Garfield D.A."/>
            <person name="Garvin B.E."/>
            <person name="Gibson G."/>
            <person name="Gilbert D."/>
            <person name="Gnerre S."/>
            <person name="Godfrey J."/>
            <person name="Good R."/>
            <person name="Gotea V."/>
            <person name="Gravely B."/>
            <person name="Greenberg A.J."/>
            <person name="Griffiths-Jones S."/>
            <person name="Gross S."/>
            <person name="Guigo R."/>
            <person name="Gustafson E.A."/>
            <person name="Haerty W."/>
            <person name="Hahn M.W."/>
            <person name="Halligan D.L."/>
            <person name="Halpern A.L."/>
            <person name="Halter G.M."/>
            <person name="Han M.V."/>
            <person name="Heger A."/>
            <person name="Hillier L."/>
            <person name="Hinrichs A.S."/>
            <person name="Holmes I."/>
            <person name="Hoskins R.A."/>
            <person name="Hubisz M.J."/>
            <person name="Hultmark D."/>
            <person name="Huntley M.A."/>
            <person name="Jaffe D.B."/>
            <person name="Jagadeeshan S."/>
            <person name="Jeck W.R."/>
            <person name="Johnson J."/>
            <person name="Jones C.D."/>
            <person name="Jordan W.C."/>
            <person name="Karpen G.H."/>
            <person name="Kataoka E."/>
            <person name="Keightley P.D."/>
            <person name="Kheradpour P."/>
            <person name="Kirkness E.F."/>
            <person name="Koerich L.B."/>
            <person name="Kristiansen K."/>
            <person name="Kudrna D."/>
            <person name="Kulathinal R.J."/>
            <person name="Kumar S."/>
            <person name="Kwok R."/>
            <person name="Lander E."/>
            <person name="Langley C.H."/>
            <person name="Lapoint R."/>
            <person name="Lazzaro B.P."/>
            <person name="Lee S.J."/>
            <person name="Levesque L."/>
            <person name="Li R."/>
            <person name="Lin C.F."/>
            <person name="Lin M.F."/>
            <person name="Lindblad-Toh K."/>
            <person name="Llopart A."/>
            <person name="Long M."/>
            <person name="Low L."/>
            <person name="Lozovsky E."/>
            <person name="Lu J."/>
            <person name="Luo M."/>
            <person name="Machado C.A."/>
            <person name="Makalowski W."/>
            <person name="Marzo M."/>
            <person name="Matsuda M."/>
            <person name="Matzkin L."/>
            <person name="McAllister B."/>
            <person name="McBride C.S."/>
            <person name="McKernan B."/>
            <person name="McKernan K."/>
            <person name="Mendez-Lago M."/>
            <person name="Minx P."/>
            <person name="Mollenhauer M.U."/>
            <person name="Montooth K."/>
            <person name="Mount S.M."/>
            <person name="Mu X."/>
            <person name="Myers E."/>
            <person name="Negre B."/>
            <person name="Newfeld S."/>
            <person name="Nielsen R."/>
            <person name="Noor M.A."/>
            <person name="O'Grady P."/>
            <person name="Pachter L."/>
            <person name="Papaceit M."/>
            <person name="Parisi M.J."/>
            <person name="Parisi M."/>
            <person name="Parts L."/>
            <person name="Pedersen J.S."/>
            <person name="Pesole G."/>
            <person name="Phillippy A.M."/>
            <person name="Ponting C.P."/>
            <person name="Pop M."/>
            <person name="Porcelli D."/>
            <person name="Powell J.R."/>
            <person name="Prohaska S."/>
            <person name="Pruitt K."/>
            <person name="Puig M."/>
            <person name="Quesneville H."/>
            <person name="Ram K.R."/>
            <person name="Rand D."/>
            <person name="Rasmussen M.D."/>
            <person name="Reed L.K."/>
            <person name="Reenan R."/>
            <person name="Reily A."/>
            <person name="Remington K.A."/>
            <person name="Rieger T.T."/>
            <person name="Ritchie M.G."/>
            <person name="Robin C."/>
            <person name="Rogers Y.H."/>
            <person name="Rohde C."/>
            <person name="Rozas J."/>
            <person name="Rubenfield M.J."/>
            <person name="Ruiz A."/>
            <person name="Russo S."/>
            <person name="Salzberg S.L."/>
            <person name="Sanchez-Gracia A."/>
            <person name="Saranga D.J."/>
            <person name="Sato H."/>
            <person name="Schaeffer S.W."/>
            <person name="Schatz M.C."/>
            <person name="Schlenke T."/>
            <person name="Schwartz R."/>
            <person name="Segarra C."/>
            <person name="Singh R.S."/>
            <person name="Sirot L."/>
            <person name="Sirota M."/>
            <person name="Sisneros N.B."/>
            <person name="Smith C.D."/>
            <person name="Smith T.F."/>
            <person name="Spieth J."/>
            <person name="Stage D.E."/>
            <person name="Stark A."/>
            <person name="Stephan W."/>
            <person name="Strausberg R.L."/>
            <person name="Strempel S."/>
            <person name="Sturgill D."/>
            <person name="Sutton G."/>
            <person name="Sutton G.G."/>
            <person name="Tao W."/>
            <person name="Teichmann S."/>
            <person name="Tobari Y.N."/>
            <person name="Tomimura Y."/>
            <person name="Tsolas J.M."/>
            <person name="Valente V.L."/>
            <person name="Venter E."/>
            <person name="Venter J.C."/>
            <person name="Vicario S."/>
            <person name="Vieira F.G."/>
            <person name="Vilella A.J."/>
            <person name="Villasante A."/>
            <person name="Walenz B."/>
            <person name="Wang J."/>
            <person name="Wasserman M."/>
            <person name="Watts T."/>
            <person name="Wilson D."/>
            <person name="Wilson R.K."/>
            <person name="Wing R.A."/>
            <person name="Wolfner M.F."/>
            <person name="Wong A."/>
            <person name="Wong G.K."/>
            <person name="Wu C.I."/>
            <person name="Wu G."/>
            <person name="Yamamoto D."/>
            <person name="Yang H.P."/>
            <person name="Yang S.P."/>
            <person name="Yorke J.A."/>
            <person name="Yoshida K."/>
            <person name="Zdobnov E."/>
            <person name="Zhang P."/>
            <person name="Zhang Y."/>
            <person name="Zimin A.V."/>
            <person name="Baldwin J."/>
            <person name="Abdouelleil A."/>
            <person name="Abdulkadir J."/>
            <person name="Abebe A."/>
            <person name="Abera B."/>
            <person name="Abreu J."/>
            <person name="Acer S.C."/>
            <person name="Aftuck L."/>
            <person name="Alexander A."/>
            <person name="An P."/>
            <person name="Anderson E."/>
            <person name="Anderson S."/>
            <person name="Arachi H."/>
            <person name="Azer M."/>
            <person name="Bachantsang P."/>
            <person name="Barry A."/>
            <person name="Bayul T."/>
            <person name="Berlin A."/>
            <person name="Bessette D."/>
            <person name="Bloom T."/>
            <person name="Blye J."/>
            <person name="Boguslavskiy L."/>
            <person name="Bonnet C."/>
            <person name="Boukhgalter B."/>
            <person name="Bourzgui I."/>
            <person name="Brown A."/>
            <person name="Cahill P."/>
            <person name="Channer S."/>
            <person name="Cheshatsang Y."/>
            <person name="Chuda L."/>
            <person name="Citroen M."/>
            <person name="Collymore A."/>
            <person name="Cooke P."/>
            <person name="Costello M."/>
            <person name="D'Aco K."/>
            <person name="Daza R."/>
            <person name="De Haan G."/>
            <person name="DeGray S."/>
            <person name="DeMaso C."/>
            <person name="Dhargay N."/>
            <person name="Dooley K."/>
            <person name="Dooley E."/>
            <person name="Doricent M."/>
            <person name="Dorje P."/>
            <person name="Dorjee K."/>
            <person name="Dupes A."/>
            <person name="Elong R."/>
            <person name="Falk J."/>
            <person name="Farina A."/>
            <person name="Faro S."/>
            <person name="Ferguson D."/>
            <person name="Fisher S."/>
            <person name="Foley C.D."/>
            <person name="Franke A."/>
            <person name="Friedrich D."/>
            <person name="Gadbois L."/>
            <person name="Gearin G."/>
            <person name="Gearin C.R."/>
            <person name="Giannoukos G."/>
            <person name="Goode T."/>
            <person name="Graham J."/>
            <person name="Grandbois E."/>
            <person name="Grewal S."/>
            <person name="Gyaltsen K."/>
            <person name="Hafez N."/>
            <person name="Hagos B."/>
            <person name="Hall J."/>
            <person name="Henson C."/>
            <person name="Hollinger A."/>
            <person name="Honan T."/>
            <person name="Huard M.D."/>
            <person name="Hughes L."/>
            <person name="Hurhula B."/>
            <person name="Husby M.E."/>
            <person name="Kamat A."/>
            <person name="Kanga B."/>
            <person name="Kashin S."/>
            <person name="Khazanovich D."/>
            <person name="Kisner P."/>
            <person name="Lance K."/>
            <person name="Lara M."/>
            <person name="Lee W."/>
            <person name="Lennon N."/>
            <person name="Letendre F."/>
            <person name="LeVine R."/>
            <person name="Lipovsky A."/>
            <person name="Liu X."/>
            <person name="Liu J."/>
            <person name="Liu S."/>
            <person name="Lokyitsang T."/>
            <person name="Lokyitsang Y."/>
            <person name="Lubonja R."/>
            <person name="Lui A."/>
            <person name="MacDonald P."/>
            <person name="Magnisalis V."/>
            <person name="Maru K."/>
            <person name="Matthews C."/>
            <person name="McCusker W."/>
            <person name="McDonough S."/>
            <person name="Mehta T."/>
            <person name="Meldrim J."/>
            <person name="Meneus L."/>
            <person name="Mihai O."/>
            <person name="Mihalev A."/>
            <person name="Mihova T."/>
            <person name="Mittelman R."/>
            <person name="Mlenga V."/>
            <person name="Montmayeur A."/>
            <person name="Mulrain L."/>
            <person name="Navidi A."/>
            <person name="Naylor J."/>
            <person name="Negash T."/>
            <person name="Nguyen T."/>
            <person name="Nguyen N."/>
            <person name="Nicol R."/>
            <person name="Norbu C."/>
            <person name="Norbu N."/>
            <person name="Novod N."/>
            <person name="O'Neill B."/>
            <person name="Osman S."/>
            <person name="Markiewicz E."/>
            <person name="Oyono O.L."/>
            <person name="Patti C."/>
            <person name="Phunkhang P."/>
            <person name="Pierre F."/>
            <person name="Priest M."/>
            <person name="Raghuraman S."/>
            <person name="Rege F."/>
            <person name="Reyes R."/>
            <person name="Rise C."/>
            <person name="Rogov P."/>
            <person name="Ross K."/>
            <person name="Ryan E."/>
            <person name="Settipalli S."/>
            <person name="Shea T."/>
            <person name="Sherpa N."/>
            <person name="Shi L."/>
            <person name="Shih D."/>
            <person name="Sparrow T."/>
            <person name="Spaulding J."/>
            <person name="Stalker J."/>
            <person name="Stange-Thomann N."/>
            <person name="Stavropoulos S."/>
            <person name="Stone C."/>
            <person name="Strader C."/>
            <person name="Tesfaye S."/>
            <person name="Thomson T."/>
            <person name="Thoulutsang Y."/>
            <person name="Thoulutsang D."/>
            <person name="Topham K."/>
            <person name="Topping I."/>
            <person name="Tsamla T."/>
            <person name="Vassiliev H."/>
            <person name="Vo A."/>
            <person name="Wangchuk T."/>
            <person name="Wangdi T."/>
            <person name="Weiand M."/>
            <person name="Wilkinson J."/>
            <person name="Wilson A."/>
            <person name="Yadav S."/>
            <person name="Young G."/>
            <person name="Yu Q."/>
            <person name="Zembek L."/>
            <person name="Zhong D."/>
            <person name="Zimmer A."/>
            <person name="Zwirko Z."/>
            <person name="Jaffe D.B."/>
            <person name="Alvarez P."/>
            <person name="Brockman W."/>
            <person name="Butler J."/>
            <person name="Chin C."/>
            <person name="Gnerre S."/>
            <person name="Grabherr M."/>
            <person name="Kleber M."/>
            <person name="Mauceli E."/>
            <person name="MacCallum I."/>
        </authorList>
    </citation>
    <scope>NUCLEOTIDE SEQUENCE [LARGE SCALE GENOMIC DNA]</scope>
    <source>
        <strain evidence="9">Tucson 14030-0811.24</strain>
    </source>
</reference>
<accession>B4N587</accession>
<evidence type="ECO:0000313" key="9">
    <source>
        <dbReference type="Proteomes" id="UP000007798"/>
    </source>
</evidence>
<dbReference type="AlphaFoldDB" id="B4N587"/>
<evidence type="ECO:0000256" key="5">
    <source>
        <dbReference type="ARBA" id="ARBA00023136"/>
    </source>
</evidence>
<dbReference type="GO" id="GO:0005739">
    <property type="term" value="C:mitochondrion"/>
    <property type="evidence" value="ECO:0007669"/>
    <property type="project" value="TreeGrafter"/>
</dbReference>
<dbReference type="GO" id="GO:0016020">
    <property type="term" value="C:membrane"/>
    <property type="evidence" value="ECO:0007669"/>
    <property type="project" value="UniProtKB-SubCell"/>
</dbReference>
<dbReference type="PANTHER" id="PTHR11266:SF81">
    <property type="entry name" value="GH12661P-RELATED"/>
    <property type="match status" value="1"/>
</dbReference>
<dbReference type="eggNOG" id="KOG1944">
    <property type="taxonomic scope" value="Eukaryota"/>
</dbReference>
<keyword evidence="3 6" id="KW-0812">Transmembrane</keyword>
<keyword evidence="5 6" id="KW-0472">Membrane</keyword>